<keyword evidence="4" id="KW-0677">Repeat</keyword>
<dbReference type="Pfam" id="PF00400">
    <property type="entry name" value="WD40"/>
    <property type="match status" value="6"/>
</dbReference>
<keyword evidence="3 8" id="KW-0853">WD repeat</keyword>
<dbReference type="OrthoDB" id="10266330at2759"/>
<dbReference type="InterPro" id="IPR036322">
    <property type="entry name" value="WD40_repeat_dom_sf"/>
</dbReference>
<keyword evidence="7" id="KW-0539">Nucleus</keyword>
<dbReference type="PANTHER" id="PTHR19879">
    <property type="entry name" value="TRANSCRIPTION INITIATION FACTOR TFIID"/>
    <property type="match status" value="1"/>
</dbReference>
<comment type="subcellular location">
    <subcellularLocation>
        <location evidence="1">Nucleus</location>
    </subcellularLocation>
</comment>
<dbReference type="Pfam" id="PF04494">
    <property type="entry name" value="TFIID_NTD2"/>
    <property type="match status" value="1"/>
</dbReference>
<sequence length="787" mass="89548">MQFPSSSPQNPISSSTNSSPSNNVLFLPSNTSKMSFIIPNNNNNTNNTNSSQQPMVSSANILSSTLNSGMATSVNLNGTNSSPSNPLNQTSQQRVSIPPRTTSHSSQIPQEDYAKILRVLQENNMTESMETFKKEYQSLFNKPISSYSEPYFTALDGYIAYVQDQPDTSRHEFSQLIYPLFVHMYLDLVEKDHSEEAQRFFMNYVKNTNLQATVFAAHKDDLFRIKSLVTKEQIAQSDYVKSFRHNGRYWIKLCNASLELLDQFLIKQQKYPLLTKIVQAYFQLEINDGSARNAETQRLLSGGRLGEIKTEDNTNRMYYGLLRDHDLTRILQHKALLASSAGGDNEDGGGDDQPSTSKNRKKLKKDFFNQRQSKASLKVDQNAPALTRIPIPELREHERTDLINTFQEDYSRMLKITPDNLPSCCYYTLLNGYLEINCLEISEDSTLLAIGGKNSSIYVYSLNRKKLVTMKLPSELERLDKSNEHIYEQMMTNDDSKDNTNSNQDSDILYNQRTLCGHTGPIYGLSMSREKWFLLSCSEDSTIRLWSLLTWSCLITFRGHTQPVFDVQFGPFGHYFASCSLDKTARLWCIEHAQTLRIYTDGCNDMEALCFHPNSNYIATSSSDRIVKIWDLLESKDGQPLKPLRQMSGHKLNVCIMKFSRDGRYLISTGYDRQIMIWDCSNGSLVTCLLGHSDAIFSMDLSRDGSILCTGSADFSIRIWNFSQLIKDKDDGKLETVQRVTPSAKYELVTYRTKRTSTTLIHFTRRNLLLGFGVFIPPTESTTKPLT</sequence>
<evidence type="ECO:0000313" key="11">
    <source>
        <dbReference type="EMBL" id="CAF0949250.1"/>
    </source>
</evidence>
<dbReference type="InterPro" id="IPR015943">
    <property type="entry name" value="WD40/YVTN_repeat-like_dom_sf"/>
</dbReference>
<keyword evidence="5" id="KW-0805">Transcription regulation</keyword>
<evidence type="ECO:0000256" key="2">
    <source>
        <dbReference type="ARBA" id="ARBA00009435"/>
    </source>
</evidence>
<dbReference type="EMBL" id="CAJNOJ010000046">
    <property type="protein sequence ID" value="CAF0949250.1"/>
    <property type="molecule type" value="Genomic_DNA"/>
</dbReference>
<dbReference type="AlphaFoldDB" id="A0A814CX60"/>
<dbReference type="GO" id="GO:0005669">
    <property type="term" value="C:transcription factor TFIID complex"/>
    <property type="evidence" value="ECO:0007669"/>
    <property type="project" value="TreeGrafter"/>
</dbReference>
<dbReference type="PROSITE" id="PS50082">
    <property type="entry name" value="WD_REPEATS_2"/>
    <property type="match status" value="5"/>
</dbReference>
<dbReference type="InterPro" id="IPR019775">
    <property type="entry name" value="WD40_repeat_CS"/>
</dbReference>
<proteinExistence type="inferred from homology"/>
<evidence type="ECO:0000256" key="4">
    <source>
        <dbReference type="ARBA" id="ARBA00022737"/>
    </source>
</evidence>
<evidence type="ECO:0000256" key="9">
    <source>
        <dbReference type="SAM" id="MobiDB-lite"/>
    </source>
</evidence>
<evidence type="ECO:0000256" key="8">
    <source>
        <dbReference type="PROSITE-ProRule" id="PRU00221"/>
    </source>
</evidence>
<dbReference type="CDD" id="cd00200">
    <property type="entry name" value="WD40"/>
    <property type="match status" value="1"/>
</dbReference>
<evidence type="ECO:0000256" key="5">
    <source>
        <dbReference type="ARBA" id="ARBA00023015"/>
    </source>
</evidence>
<dbReference type="PRINTS" id="PR00320">
    <property type="entry name" value="GPROTEINBRPT"/>
</dbReference>
<dbReference type="Proteomes" id="UP000663852">
    <property type="component" value="Unassembled WGS sequence"/>
</dbReference>
<dbReference type="Gene3D" id="1.25.40.500">
    <property type="entry name" value="TFIID subunit TAF5, NTD2 domain"/>
    <property type="match status" value="1"/>
</dbReference>
<organism evidence="11 12">
    <name type="scientific">Adineta ricciae</name>
    <name type="common">Rotifer</name>
    <dbReference type="NCBI Taxonomy" id="249248"/>
    <lineage>
        <taxon>Eukaryota</taxon>
        <taxon>Metazoa</taxon>
        <taxon>Spiralia</taxon>
        <taxon>Gnathifera</taxon>
        <taxon>Rotifera</taxon>
        <taxon>Eurotatoria</taxon>
        <taxon>Bdelloidea</taxon>
        <taxon>Adinetida</taxon>
        <taxon>Adinetidae</taxon>
        <taxon>Adineta</taxon>
    </lineage>
</organism>
<dbReference type="SUPFAM" id="SSF160897">
    <property type="entry name" value="Taf5 N-terminal domain-like"/>
    <property type="match status" value="1"/>
</dbReference>
<evidence type="ECO:0000313" key="12">
    <source>
        <dbReference type="Proteomes" id="UP000663852"/>
    </source>
</evidence>
<feature type="region of interest" description="Disordered" evidence="9">
    <location>
        <begin position="1"/>
        <end position="56"/>
    </location>
</feature>
<dbReference type="Gene3D" id="2.130.10.10">
    <property type="entry name" value="YVTN repeat-like/Quinoprotein amine dehydrogenase"/>
    <property type="match status" value="2"/>
</dbReference>
<dbReference type="PROSITE" id="PS50294">
    <property type="entry name" value="WD_REPEATS_REGION"/>
    <property type="match status" value="5"/>
</dbReference>
<gene>
    <name evidence="11" type="ORF">EDS130_LOCUS12246</name>
</gene>
<feature type="region of interest" description="Disordered" evidence="9">
    <location>
        <begin position="341"/>
        <end position="361"/>
    </location>
</feature>
<dbReference type="PANTHER" id="PTHR19879:SF1">
    <property type="entry name" value="CANNONBALL-RELATED"/>
    <property type="match status" value="1"/>
</dbReference>
<dbReference type="InterPro" id="IPR001680">
    <property type="entry name" value="WD40_rpt"/>
</dbReference>
<evidence type="ECO:0000256" key="3">
    <source>
        <dbReference type="ARBA" id="ARBA00022574"/>
    </source>
</evidence>
<evidence type="ECO:0000256" key="6">
    <source>
        <dbReference type="ARBA" id="ARBA00023163"/>
    </source>
</evidence>
<reference evidence="11" key="1">
    <citation type="submission" date="2021-02" db="EMBL/GenBank/DDBJ databases">
        <authorList>
            <person name="Nowell W R."/>
        </authorList>
    </citation>
    <scope>NUCLEOTIDE SEQUENCE</scope>
</reference>
<feature type="domain" description="TFIID subunit TAF5 NTD2" evidence="10">
    <location>
        <begin position="151"/>
        <end position="281"/>
    </location>
</feature>
<dbReference type="InterPro" id="IPR007582">
    <property type="entry name" value="TFIID_NTD2"/>
</dbReference>
<keyword evidence="6" id="KW-0804">Transcription</keyword>
<dbReference type="SUPFAM" id="SSF50978">
    <property type="entry name" value="WD40 repeat-like"/>
    <property type="match status" value="1"/>
</dbReference>
<evidence type="ECO:0000256" key="1">
    <source>
        <dbReference type="ARBA" id="ARBA00004123"/>
    </source>
</evidence>
<comment type="caution">
    <text evidence="11">The sequence shown here is derived from an EMBL/GenBank/DDBJ whole genome shotgun (WGS) entry which is preliminary data.</text>
</comment>
<protein>
    <recommendedName>
        <fullName evidence="10">TFIID subunit TAF5 NTD2 domain-containing protein</fullName>
    </recommendedName>
</protein>
<feature type="compositionally biased region" description="Low complexity" evidence="9">
    <location>
        <begin position="40"/>
        <end position="49"/>
    </location>
</feature>
<feature type="repeat" description="WD" evidence="8">
    <location>
        <begin position="689"/>
        <end position="723"/>
    </location>
</feature>
<feature type="repeat" description="WD" evidence="8">
    <location>
        <begin position="599"/>
        <end position="632"/>
    </location>
</feature>
<dbReference type="InterPro" id="IPR037264">
    <property type="entry name" value="TFIID_NTD2_sf"/>
</dbReference>
<name>A0A814CX60_ADIRI</name>
<feature type="repeat" description="WD" evidence="8">
    <location>
        <begin position="557"/>
        <end position="598"/>
    </location>
</feature>
<evidence type="ECO:0000259" key="10">
    <source>
        <dbReference type="Pfam" id="PF04494"/>
    </source>
</evidence>
<dbReference type="GO" id="GO:0006367">
    <property type="term" value="P:transcription initiation at RNA polymerase II promoter"/>
    <property type="evidence" value="ECO:0007669"/>
    <property type="project" value="TreeGrafter"/>
</dbReference>
<feature type="compositionally biased region" description="Low complexity" evidence="9">
    <location>
        <begin position="1"/>
        <end position="23"/>
    </location>
</feature>
<dbReference type="GO" id="GO:0016251">
    <property type="term" value="F:RNA polymerase II general transcription initiation factor activity"/>
    <property type="evidence" value="ECO:0007669"/>
    <property type="project" value="TreeGrafter"/>
</dbReference>
<feature type="repeat" description="WD" evidence="8">
    <location>
        <begin position="515"/>
        <end position="556"/>
    </location>
</feature>
<feature type="repeat" description="WD" evidence="8">
    <location>
        <begin position="647"/>
        <end position="688"/>
    </location>
</feature>
<feature type="region of interest" description="Disordered" evidence="9">
    <location>
        <begin position="72"/>
        <end position="109"/>
    </location>
</feature>
<accession>A0A814CX60</accession>
<comment type="similarity">
    <text evidence="2">Belongs to the WD repeat TAF5 family.</text>
</comment>
<dbReference type="InterPro" id="IPR020472">
    <property type="entry name" value="WD40_PAC1"/>
</dbReference>
<dbReference type="SMART" id="SM00320">
    <property type="entry name" value="WD40"/>
    <property type="match status" value="6"/>
</dbReference>
<evidence type="ECO:0000256" key="7">
    <source>
        <dbReference type="ARBA" id="ARBA00023242"/>
    </source>
</evidence>
<dbReference type="PROSITE" id="PS00678">
    <property type="entry name" value="WD_REPEATS_1"/>
    <property type="match status" value="2"/>
</dbReference>